<evidence type="ECO:0000256" key="8">
    <source>
        <dbReference type="ARBA" id="ARBA00023204"/>
    </source>
</evidence>
<sequence>MKLPILYTKDKSGRTRVWQIEHEQGAYRTTEGILGGKMQTTAWTDCGWTNKGRANERSPVQQAEAEAQARWQKKVKAGAAEDPNKCGTEWIKPMLAKKYQDEQRKLVWPVAVQPKLDGHRCLVYLKDGEPYAQTRKGEPIVAIPHILKALAPVLAAYPDLILDGELYNHDLKNDFETIASCVRKQKLTLADLAKSEALIQYHVYDHVGGLSFEKRSQAIKLDFMPKVRQRPEKPCVVSVPTHYAGTEDALNELEQGYVEEGYEGVMVRAIDESYESGRSSHLLKLKQFDDAEFFLLDLEPGVGNRKGLATRAILRHPRGEGTMDAGVIGDDAYSSALLTNKAQYIGREWTVKFKGYTANGKVRHAKLHRMRLD</sequence>
<evidence type="ECO:0000256" key="5">
    <source>
        <dbReference type="ARBA" id="ARBA00022705"/>
    </source>
</evidence>
<dbReference type="SUPFAM" id="SSF50249">
    <property type="entry name" value="Nucleic acid-binding proteins"/>
    <property type="match status" value="1"/>
</dbReference>
<evidence type="ECO:0000256" key="7">
    <source>
        <dbReference type="ARBA" id="ARBA00022844"/>
    </source>
</evidence>
<evidence type="ECO:0000256" key="4">
    <source>
        <dbReference type="ARBA" id="ARBA00022598"/>
    </source>
</evidence>
<evidence type="ECO:0000256" key="3">
    <source>
        <dbReference type="ARBA" id="ARBA00013308"/>
    </source>
</evidence>
<evidence type="ECO:0000256" key="9">
    <source>
        <dbReference type="ARBA" id="ARBA00032896"/>
    </source>
</evidence>
<keyword evidence="7" id="KW-0946">Virion</keyword>
<dbReference type="InterPro" id="IPR016059">
    <property type="entry name" value="DNA_ligase_ATP-dep_CS"/>
</dbReference>
<protein>
    <recommendedName>
        <fullName evidence="3">DNA ligase</fullName>
    </recommendedName>
    <alternativeName>
        <fullName evidence="9">Polydeoxyribonucleotide synthase [ATP]</fullName>
    </alternativeName>
</protein>
<evidence type="ECO:0000256" key="2">
    <source>
        <dbReference type="ARBA" id="ARBA00007572"/>
    </source>
</evidence>
<dbReference type="GO" id="GO:0003910">
    <property type="term" value="F:DNA ligase (ATP) activity"/>
    <property type="evidence" value="ECO:0007669"/>
    <property type="project" value="InterPro"/>
</dbReference>
<evidence type="ECO:0000256" key="10">
    <source>
        <dbReference type="ARBA" id="ARBA00046002"/>
    </source>
</evidence>
<reference evidence="12" key="1">
    <citation type="submission" date="2020-04" db="EMBL/GenBank/DDBJ databases">
        <authorList>
            <person name="Chiriac C."/>
            <person name="Salcher M."/>
            <person name="Ghai R."/>
            <person name="Kavagutti S V."/>
        </authorList>
    </citation>
    <scope>NUCLEOTIDE SEQUENCE</scope>
</reference>
<dbReference type="CDD" id="cd07896">
    <property type="entry name" value="Adenylation_kDNA_ligase_like"/>
    <property type="match status" value="1"/>
</dbReference>
<dbReference type="EMBL" id="LR796738">
    <property type="protein sequence ID" value="CAB4162722.1"/>
    <property type="molecule type" value="Genomic_DNA"/>
</dbReference>
<gene>
    <name evidence="12" type="ORF">UFOVP783_104</name>
</gene>
<dbReference type="GO" id="GO:0005524">
    <property type="term" value="F:ATP binding"/>
    <property type="evidence" value="ECO:0007669"/>
    <property type="project" value="InterPro"/>
</dbReference>
<accession>A0A6J5NVA5</accession>
<comment type="similarity">
    <text evidence="2">Belongs to the ATP-dependent DNA ligase family.</text>
</comment>
<comment type="function">
    <text evidence="10">Very low-fidelity DNA ligase that seals nicks in double-stranded DNA during DNA repair. Together with the viral repair DNA polymerase X, fills the single nucleotide gaps generated by the AP endonuclease. It is not essential for viral replication and recombination. Displays a very low adenylation activity towards DNA with 3'-dideoxy- or 3'-amino-terminated nicks compared to regular nick DNA.</text>
</comment>
<dbReference type="GO" id="GO:0006281">
    <property type="term" value="P:DNA repair"/>
    <property type="evidence" value="ECO:0007669"/>
    <property type="project" value="UniProtKB-KW"/>
</dbReference>
<dbReference type="GO" id="GO:0044423">
    <property type="term" value="C:virion component"/>
    <property type="evidence" value="ECO:0007669"/>
    <property type="project" value="UniProtKB-KW"/>
</dbReference>
<dbReference type="GO" id="GO:0006310">
    <property type="term" value="P:DNA recombination"/>
    <property type="evidence" value="ECO:0007669"/>
    <property type="project" value="InterPro"/>
</dbReference>
<organism evidence="12">
    <name type="scientific">uncultured Caudovirales phage</name>
    <dbReference type="NCBI Taxonomy" id="2100421"/>
    <lineage>
        <taxon>Viruses</taxon>
        <taxon>Duplodnaviria</taxon>
        <taxon>Heunggongvirae</taxon>
        <taxon>Uroviricota</taxon>
        <taxon>Caudoviricetes</taxon>
        <taxon>Peduoviridae</taxon>
        <taxon>Maltschvirus</taxon>
        <taxon>Maltschvirus maltsch</taxon>
    </lineage>
</organism>
<comment type="subcellular location">
    <subcellularLocation>
        <location evidence="1">Virion</location>
    </subcellularLocation>
</comment>
<keyword evidence="5" id="KW-0235">DNA replication</keyword>
<dbReference type="SUPFAM" id="SSF56091">
    <property type="entry name" value="DNA ligase/mRNA capping enzyme, catalytic domain"/>
    <property type="match status" value="1"/>
</dbReference>
<evidence type="ECO:0000256" key="6">
    <source>
        <dbReference type="ARBA" id="ARBA00022763"/>
    </source>
</evidence>
<dbReference type="InterPro" id="IPR012340">
    <property type="entry name" value="NA-bd_OB-fold"/>
</dbReference>
<dbReference type="PANTHER" id="PTHR47810">
    <property type="entry name" value="DNA LIGASE"/>
    <property type="match status" value="1"/>
</dbReference>
<feature type="domain" description="ATP-dependent DNA ligase family profile" evidence="11">
    <location>
        <begin position="93"/>
        <end position="286"/>
    </location>
</feature>
<dbReference type="Gene3D" id="3.30.470.30">
    <property type="entry name" value="DNA ligase/mRNA capping enzyme"/>
    <property type="match status" value="1"/>
</dbReference>
<dbReference type="InterPro" id="IPR050326">
    <property type="entry name" value="NAD_dep_DNA_ligaseB"/>
</dbReference>
<evidence type="ECO:0000259" key="11">
    <source>
        <dbReference type="Pfam" id="PF01068"/>
    </source>
</evidence>
<keyword evidence="4 12" id="KW-0436">Ligase</keyword>
<dbReference type="Pfam" id="PF01068">
    <property type="entry name" value="DNA_ligase_A_M"/>
    <property type="match status" value="1"/>
</dbReference>
<evidence type="ECO:0000256" key="1">
    <source>
        <dbReference type="ARBA" id="ARBA00004328"/>
    </source>
</evidence>
<dbReference type="GO" id="GO:0006260">
    <property type="term" value="P:DNA replication"/>
    <property type="evidence" value="ECO:0007669"/>
    <property type="project" value="UniProtKB-KW"/>
</dbReference>
<dbReference type="PROSITE" id="PS00333">
    <property type="entry name" value="DNA_LIGASE_A2"/>
    <property type="match status" value="1"/>
</dbReference>
<keyword evidence="8" id="KW-0234">DNA repair</keyword>
<keyword evidence="6" id="KW-0227">DNA damage</keyword>
<dbReference type="Gene3D" id="3.30.1490.70">
    <property type="match status" value="1"/>
</dbReference>
<dbReference type="InterPro" id="IPR012310">
    <property type="entry name" value="DNA_ligase_ATP-dep_cent"/>
</dbReference>
<name>A0A6J5NVA5_9CAUD</name>
<proteinExistence type="inferred from homology"/>
<dbReference type="PANTHER" id="PTHR47810:SF5">
    <property type="entry name" value="LIGASE, PUTATIVE-RELATED"/>
    <property type="match status" value="1"/>
</dbReference>
<evidence type="ECO:0000313" key="12">
    <source>
        <dbReference type="EMBL" id="CAB4162722.1"/>
    </source>
</evidence>